<gene>
    <name evidence="1" type="ORF">DKT75_06205</name>
</gene>
<evidence type="ECO:0000313" key="1">
    <source>
        <dbReference type="EMBL" id="PWQ97513.1"/>
    </source>
</evidence>
<dbReference type="RefSeq" id="WP_109822555.1">
    <property type="nucleotide sequence ID" value="NZ_QGKL01000019.1"/>
</dbReference>
<reference evidence="1 2" key="1">
    <citation type="submission" date="2018-05" db="EMBL/GenBank/DDBJ databases">
        <title>Leucothrix arctica sp. nov., isolated from Arctic seawater.</title>
        <authorList>
            <person name="Choi A."/>
            <person name="Baek K."/>
        </authorList>
    </citation>
    <scope>NUCLEOTIDE SEQUENCE [LARGE SCALE GENOMIC DNA]</scope>
    <source>
        <strain evidence="1 2">IMCC9719</strain>
    </source>
</reference>
<protein>
    <submittedName>
        <fullName evidence="1">Uncharacterized protein</fullName>
    </submittedName>
</protein>
<dbReference type="EMBL" id="QGKL01000019">
    <property type="protein sequence ID" value="PWQ97513.1"/>
    <property type="molecule type" value="Genomic_DNA"/>
</dbReference>
<name>A0A317CJA7_9GAMM</name>
<dbReference type="AlphaFoldDB" id="A0A317CJA7"/>
<accession>A0A317CJA7</accession>
<sequence length="108" mass="12397">MNAFPANYAFFGTIYFPASTEIVTGQNVNLVRTESGTFRETRNQVWIEKNEQGENISSYKEITRDDWSIYLQDSSRNVNIQLDLHARKVMHSVGNDPQVTLHSIKQTS</sequence>
<keyword evidence="2" id="KW-1185">Reference proteome</keyword>
<organism evidence="1 2">
    <name type="scientific">Leucothrix arctica</name>
    <dbReference type="NCBI Taxonomy" id="1481894"/>
    <lineage>
        <taxon>Bacteria</taxon>
        <taxon>Pseudomonadati</taxon>
        <taxon>Pseudomonadota</taxon>
        <taxon>Gammaproteobacteria</taxon>
        <taxon>Thiotrichales</taxon>
        <taxon>Thiotrichaceae</taxon>
        <taxon>Leucothrix</taxon>
    </lineage>
</organism>
<dbReference type="OrthoDB" id="7053596at2"/>
<proteinExistence type="predicted"/>
<comment type="caution">
    <text evidence="1">The sequence shown here is derived from an EMBL/GenBank/DDBJ whole genome shotgun (WGS) entry which is preliminary data.</text>
</comment>
<evidence type="ECO:0000313" key="2">
    <source>
        <dbReference type="Proteomes" id="UP000245506"/>
    </source>
</evidence>
<dbReference type="Proteomes" id="UP000245506">
    <property type="component" value="Unassembled WGS sequence"/>
</dbReference>